<evidence type="ECO:0000313" key="1">
    <source>
        <dbReference type="EMBL" id="MDB9487562.1"/>
    </source>
</evidence>
<dbReference type="RefSeq" id="WP_028084363.1">
    <property type="nucleotide sequence ID" value="NZ_JAQMTU010000078.1"/>
</dbReference>
<reference evidence="1 2" key="1">
    <citation type="submission" date="2023-01" db="EMBL/GenBank/DDBJ databases">
        <title>Genomes from the Australian National Cyanobacteria Reference Collection.</title>
        <authorList>
            <person name="Willis A."/>
            <person name="Lee E.M.F."/>
        </authorList>
    </citation>
    <scope>NUCLEOTIDE SEQUENCE [LARGE SCALE GENOMIC DNA]</scope>
    <source>
        <strain evidence="1 2">CS-537/01</strain>
    </source>
</reference>
<accession>A0ABT5A6I7</accession>
<sequence>MNDTVWNGEENLDIDYLIKLEKAIQKLIELEESTDDELELQDARTDVKRRIKGVAIEFNINGEFINSYLINHR</sequence>
<evidence type="ECO:0000313" key="2">
    <source>
        <dbReference type="Proteomes" id="UP001212123"/>
    </source>
</evidence>
<comment type="caution">
    <text evidence="1">The sequence shown here is derived from an EMBL/GenBank/DDBJ whole genome shotgun (WGS) entry which is preliminary data.</text>
</comment>
<organism evidence="1 2">
    <name type="scientific">Dolichospermum circinale CS-537/01</name>
    <dbReference type="NCBI Taxonomy" id="3021739"/>
    <lineage>
        <taxon>Bacteria</taxon>
        <taxon>Bacillati</taxon>
        <taxon>Cyanobacteriota</taxon>
        <taxon>Cyanophyceae</taxon>
        <taxon>Nostocales</taxon>
        <taxon>Aphanizomenonaceae</taxon>
        <taxon>Dolichospermum</taxon>
        <taxon>Dolichospermum circinale</taxon>
    </lineage>
</organism>
<gene>
    <name evidence="1" type="ORF">PN492_13560</name>
</gene>
<protein>
    <submittedName>
        <fullName evidence="1">Uncharacterized protein</fullName>
    </submittedName>
</protein>
<dbReference type="EMBL" id="JAQMTU010000078">
    <property type="protein sequence ID" value="MDB9487562.1"/>
    <property type="molecule type" value="Genomic_DNA"/>
</dbReference>
<name>A0ABT5A6I7_9CYAN</name>
<dbReference type="Proteomes" id="UP001212123">
    <property type="component" value="Unassembled WGS sequence"/>
</dbReference>
<proteinExistence type="predicted"/>
<keyword evidence="2" id="KW-1185">Reference proteome</keyword>